<accession>A0AAD1VUF7</accession>
<feature type="non-terminal residue" evidence="2">
    <location>
        <position position="115"/>
    </location>
</feature>
<gene>
    <name evidence="2" type="ORF">PECUL_23A020123</name>
</gene>
<dbReference type="AlphaFoldDB" id="A0AAD1VUF7"/>
<feature type="compositionally biased region" description="Low complexity" evidence="1">
    <location>
        <begin position="68"/>
        <end position="78"/>
    </location>
</feature>
<proteinExistence type="predicted"/>
<feature type="region of interest" description="Disordered" evidence="1">
    <location>
        <begin position="1"/>
        <end position="78"/>
    </location>
</feature>
<reference evidence="2" key="1">
    <citation type="submission" date="2022-03" db="EMBL/GenBank/DDBJ databases">
        <authorList>
            <person name="Alioto T."/>
            <person name="Alioto T."/>
            <person name="Gomez Garrido J."/>
        </authorList>
    </citation>
    <scope>NUCLEOTIDE SEQUENCE</scope>
</reference>
<evidence type="ECO:0000313" key="2">
    <source>
        <dbReference type="EMBL" id="CAH2252274.1"/>
    </source>
</evidence>
<dbReference type="EMBL" id="OW240913">
    <property type="protein sequence ID" value="CAH2252274.1"/>
    <property type="molecule type" value="Genomic_DNA"/>
</dbReference>
<dbReference type="Proteomes" id="UP001295444">
    <property type="component" value="Chromosome 02"/>
</dbReference>
<evidence type="ECO:0000256" key="1">
    <source>
        <dbReference type="SAM" id="MobiDB-lite"/>
    </source>
</evidence>
<protein>
    <submittedName>
        <fullName evidence="2">Uncharacterized protein</fullName>
    </submittedName>
</protein>
<name>A0AAD1VUF7_PELCU</name>
<sequence>MGRKSKKYRAEKNPTTADIGDLLWRPQSSTRPVMAPASDGPSYSSSEASLTDQRELETLARGKQTGRPTTTGSETPVTETTLKALLDELCRNIATDISAFRDKINGVSACLHNAE</sequence>
<feature type="compositionally biased region" description="Polar residues" evidence="1">
    <location>
        <begin position="41"/>
        <end position="51"/>
    </location>
</feature>
<organism evidence="2 3">
    <name type="scientific">Pelobates cultripes</name>
    <name type="common">Western spadefoot toad</name>
    <dbReference type="NCBI Taxonomy" id="61616"/>
    <lineage>
        <taxon>Eukaryota</taxon>
        <taxon>Metazoa</taxon>
        <taxon>Chordata</taxon>
        <taxon>Craniata</taxon>
        <taxon>Vertebrata</taxon>
        <taxon>Euteleostomi</taxon>
        <taxon>Amphibia</taxon>
        <taxon>Batrachia</taxon>
        <taxon>Anura</taxon>
        <taxon>Pelobatoidea</taxon>
        <taxon>Pelobatidae</taxon>
        <taxon>Pelobates</taxon>
    </lineage>
</organism>
<evidence type="ECO:0000313" key="3">
    <source>
        <dbReference type="Proteomes" id="UP001295444"/>
    </source>
</evidence>
<keyword evidence="3" id="KW-1185">Reference proteome</keyword>